<keyword evidence="6" id="KW-0067">ATP-binding</keyword>
<reference evidence="14 15" key="2">
    <citation type="submission" date="2024-10" db="EMBL/GenBank/DDBJ databases">
        <authorList>
            <person name="Ryan C."/>
        </authorList>
    </citation>
    <scope>NUCLEOTIDE SEQUENCE [LARGE SCALE GENOMIC DNA]</scope>
</reference>
<dbReference type="Pfam" id="PF18052">
    <property type="entry name" value="Rx_N"/>
    <property type="match status" value="1"/>
</dbReference>
<organism evidence="14 15">
    <name type="scientific">Urochloa decumbens</name>
    <dbReference type="NCBI Taxonomy" id="240449"/>
    <lineage>
        <taxon>Eukaryota</taxon>
        <taxon>Viridiplantae</taxon>
        <taxon>Streptophyta</taxon>
        <taxon>Embryophyta</taxon>
        <taxon>Tracheophyta</taxon>
        <taxon>Spermatophyta</taxon>
        <taxon>Magnoliopsida</taxon>
        <taxon>Liliopsida</taxon>
        <taxon>Poales</taxon>
        <taxon>Poaceae</taxon>
        <taxon>PACMAD clade</taxon>
        <taxon>Panicoideae</taxon>
        <taxon>Panicodae</taxon>
        <taxon>Paniceae</taxon>
        <taxon>Melinidinae</taxon>
        <taxon>Urochloa</taxon>
    </lineage>
</organism>
<reference evidence="15" key="1">
    <citation type="submission" date="2024-06" db="EMBL/GenBank/DDBJ databases">
        <authorList>
            <person name="Ryan C."/>
        </authorList>
    </citation>
    <scope>NUCLEOTIDE SEQUENCE [LARGE SCALE GENOMIC DNA]</scope>
</reference>
<feature type="domain" description="R13L1/DRL21-like LRR repeat region" evidence="13">
    <location>
        <begin position="998"/>
        <end position="1119"/>
    </location>
</feature>
<evidence type="ECO:0000259" key="12">
    <source>
        <dbReference type="Pfam" id="PF23598"/>
    </source>
</evidence>
<dbReference type="PANTHER" id="PTHR36766:SF73">
    <property type="entry name" value="NB-ARC DOMAIN-CONTAINING PROTEIN"/>
    <property type="match status" value="1"/>
</dbReference>
<keyword evidence="5" id="KW-0611">Plant defense</keyword>
<dbReference type="SUPFAM" id="SSF52047">
    <property type="entry name" value="RNI-like"/>
    <property type="match status" value="1"/>
</dbReference>
<feature type="domain" description="Disease resistance protein winged helix" evidence="11">
    <location>
        <begin position="424"/>
        <end position="500"/>
    </location>
</feature>
<keyword evidence="2" id="KW-0433">Leucine-rich repeat</keyword>
<dbReference type="Gene3D" id="3.80.10.10">
    <property type="entry name" value="Ribonuclease Inhibitor"/>
    <property type="match status" value="4"/>
</dbReference>
<evidence type="ECO:0000256" key="2">
    <source>
        <dbReference type="ARBA" id="ARBA00022614"/>
    </source>
</evidence>
<name>A0ABC9BE08_9POAL</name>
<dbReference type="Pfam" id="PF25019">
    <property type="entry name" value="LRR_R13L1-DRL21"/>
    <property type="match status" value="1"/>
</dbReference>
<dbReference type="InterPro" id="IPR056789">
    <property type="entry name" value="LRR_R13L1-DRL21"/>
</dbReference>
<dbReference type="PRINTS" id="PR00364">
    <property type="entry name" value="DISEASERSIST"/>
</dbReference>
<dbReference type="Pfam" id="PF23559">
    <property type="entry name" value="WHD_DRP"/>
    <property type="match status" value="1"/>
</dbReference>
<dbReference type="InterPro" id="IPR041118">
    <property type="entry name" value="Rx_N"/>
</dbReference>
<dbReference type="Pfam" id="PF00931">
    <property type="entry name" value="NB-ARC"/>
    <property type="match status" value="1"/>
</dbReference>
<evidence type="ECO:0000259" key="9">
    <source>
        <dbReference type="Pfam" id="PF00931"/>
    </source>
</evidence>
<evidence type="ECO:0000313" key="15">
    <source>
        <dbReference type="Proteomes" id="UP001497457"/>
    </source>
</evidence>
<keyword evidence="4" id="KW-0547">Nucleotide-binding</keyword>
<dbReference type="InterPro" id="IPR002182">
    <property type="entry name" value="NB-ARC"/>
</dbReference>
<feature type="domain" description="Disease resistance R13L4/SHOC-2-like LRR" evidence="12">
    <location>
        <begin position="583"/>
        <end position="714"/>
    </location>
</feature>
<sequence length="1424" mass="159733">MAAAVVGGLFASAVIKQATGMLASAIQGEVKLHWQFERDLEEMKDTLEAIEAVLQDAEIRSITEKAVQLCLKRLKDAAHDISDMLAELEDKAVKPAAPKVPRLPNATKITMPRRMKKMRRKLKNIADQYNSFGFKQGSTCNGQLRDKRETSSVTEAFIVGRTEEKKKILSCLSDTVTKDITVLPIHGIGGIGKTTMAKMIFADAYFNNYSQVWVYVSQEFDLNKIGNSIISQLSEQESRLTTREMIKTFLEGLVSGKKILVVLDDLWESDPFELYDLKAMLNVGNGSKVIVIVTTRDKDIANRICTVEPYELPLLDGEMCWNIIKQKVDLKAKAMTSDKDDLELVGREIALKCGGVALAAHALGYMLQSMSFDKWVSVRDSDIWSQSTWGDKSNLHHTVIASLMLSYNHMSLYLKSCFAYCATFPKGHKIVKDDLIYNWISLGFIEPPTSMFTSWQHGENYIGHLMEMSFLQYSKAPTSVGVNYDEVTLLTMHDLVHDIAKYVMVDEILDASKQSNAKGGRYRFALLNDCSESLKSFTPSPSKIWALRYLESENNVLTDTSFSSTRYLYFPACGKIGLHDDVFSSAKYLRVLDLSECSIQQLPISICNLKQLRYLKAPKVQHQAIPVGITKLSKLIYLNLCGSSAMLALPNPIGEMESLMYLDLSGCSGIDILPNSFSRLTKLEHLDLSSCCNVTGVSEYLESLTNLQYLNLSFCINIGGLPGAFCSLLKLKYLNLSYCSYLYGQPEAQVLGTLTKLEYLNLSSKGIHIKGLLEALTSLTNLKYLSLRGVIGLGKVPASFGNLKCLIHLDLSFCVDVAGLPKVLDGLTKLQYLNLLGCSNVYANNLKYLRGLENVLCNLTELQYLNLSRCLDIIIDEEGMLEGKFFESPVKKKLFESIYSLSNLEYLNLSNSQYTRQIPEGICNLRKLHTLDLSNCSSLSRIPESIADMGSLKFLSVSGCYKLDESKIPQFNSSSTVSLPRFVVHASDGESGSNLFRLQDVNPPDLEICMLENVKTAEEAGRIWLEEKRSISTLKLGWTRDANRFTEDLNVLGELVPPCNVQEFCLQGYNSKYFPAWLIDAAPHFPNLVKIAIVDLPKCTCLPPLGQLPKLEFLSLEGMHGITKIDEEFCGGIGAFRRLREFTLCRMESLKEWYTTYPCGEDGASKFMFPVLEILEIHQCPMLCLNPCPPEVDIWKIDSSDYVLSSSGARVSCFPVRAKSLSIESSKLPLHQWKFLHHLTSLRYLSIKSCRDLSSSQELTQALSCLQLQILYLKAYDHSDLPNWMSELTSLQILSVSKCESMTSLPEWLRDLTSLRELTIWGCQNLNNLESVGRLVSLQTLCLMDCESIPELPEGLSNVTTLRNLKVHRCEGIKSLPESIYELTKLRTLEITSCPSLLQWCESEENKEKIAHINNKGMGFERPR</sequence>
<dbReference type="InterPro" id="IPR055414">
    <property type="entry name" value="LRR_R13L4/SHOC2-like"/>
</dbReference>
<keyword evidence="15" id="KW-1185">Reference proteome</keyword>
<gene>
    <name evidence="14" type="ORF">URODEC1_LOCUS63997</name>
</gene>
<dbReference type="GO" id="GO:0042742">
    <property type="term" value="P:defense response to bacterium"/>
    <property type="evidence" value="ECO:0007669"/>
    <property type="project" value="UniProtKB-ARBA"/>
</dbReference>
<dbReference type="InterPro" id="IPR027417">
    <property type="entry name" value="P-loop_NTPase"/>
</dbReference>
<evidence type="ECO:0000313" key="14">
    <source>
        <dbReference type="EMBL" id="CAL4998792.1"/>
    </source>
</evidence>
<dbReference type="InterPro" id="IPR006553">
    <property type="entry name" value="Leu-rich_rpt_Cys-con_subtyp"/>
</dbReference>
<comment type="similarity">
    <text evidence="1">Belongs to the disease resistance NB-LRR family.</text>
</comment>
<dbReference type="EMBL" id="OZ075135">
    <property type="protein sequence ID" value="CAL4998792.1"/>
    <property type="molecule type" value="Genomic_DNA"/>
</dbReference>
<dbReference type="InterPro" id="IPR001611">
    <property type="entry name" value="Leu-rich_rpt"/>
</dbReference>
<accession>A0ABC9BE08</accession>
<dbReference type="Gene3D" id="1.20.5.4130">
    <property type="match status" value="1"/>
</dbReference>
<proteinExistence type="inferred from homology"/>
<evidence type="ECO:0000256" key="3">
    <source>
        <dbReference type="ARBA" id="ARBA00022737"/>
    </source>
</evidence>
<evidence type="ECO:0000256" key="8">
    <source>
        <dbReference type="SAM" id="Coils"/>
    </source>
</evidence>
<evidence type="ECO:0000256" key="4">
    <source>
        <dbReference type="ARBA" id="ARBA00022741"/>
    </source>
</evidence>
<feature type="domain" description="Disease resistance N-terminal" evidence="10">
    <location>
        <begin position="14"/>
        <end position="94"/>
    </location>
</feature>
<dbReference type="InterPro" id="IPR032675">
    <property type="entry name" value="LRR_dom_sf"/>
</dbReference>
<dbReference type="InterPro" id="IPR058922">
    <property type="entry name" value="WHD_DRP"/>
</dbReference>
<dbReference type="SMART" id="SM00367">
    <property type="entry name" value="LRR_CC"/>
    <property type="match status" value="6"/>
</dbReference>
<dbReference type="SUPFAM" id="SSF52540">
    <property type="entry name" value="P-loop containing nucleoside triphosphate hydrolases"/>
    <property type="match status" value="1"/>
</dbReference>
<evidence type="ECO:0000259" key="10">
    <source>
        <dbReference type="Pfam" id="PF18052"/>
    </source>
</evidence>
<dbReference type="GO" id="GO:0005524">
    <property type="term" value="F:ATP binding"/>
    <property type="evidence" value="ECO:0007669"/>
    <property type="project" value="UniProtKB-KW"/>
</dbReference>
<dbReference type="Pfam" id="PF23598">
    <property type="entry name" value="LRR_14"/>
    <property type="match status" value="2"/>
</dbReference>
<evidence type="ECO:0000259" key="13">
    <source>
        <dbReference type="Pfam" id="PF25019"/>
    </source>
</evidence>
<feature type="domain" description="Disease resistance R13L4/SHOC-2-like LRR" evidence="12">
    <location>
        <begin position="731"/>
        <end position="867"/>
    </location>
</feature>
<evidence type="ECO:0000256" key="1">
    <source>
        <dbReference type="ARBA" id="ARBA00008894"/>
    </source>
</evidence>
<evidence type="ECO:0000256" key="5">
    <source>
        <dbReference type="ARBA" id="ARBA00022821"/>
    </source>
</evidence>
<evidence type="ECO:0000259" key="11">
    <source>
        <dbReference type="Pfam" id="PF23559"/>
    </source>
</evidence>
<dbReference type="Proteomes" id="UP001497457">
    <property type="component" value="Chromosome 25rd"/>
</dbReference>
<evidence type="ECO:0000256" key="7">
    <source>
        <dbReference type="ARBA" id="ARBA00023054"/>
    </source>
</evidence>
<keyword evidence="7 8" id="KW-0175">Coiled coil</keyword>
<dbReference type="Gene3D" id="3.40.50.300">
    <property type="entry name" value="P-loop containing nucleotide triphosphate hydrolases"/>
    <property type="match status" value="1"/>
</dbReference>
<dbReference type="GO" id="GO:0009626">
    <property type="term" value="P:plant-type hypersensitive response"/>
    <property type="evidence" value="ECO:0007669"/>
    <property type="project" value="UniProtKB-ARBA"/>
</dbReference>
<dbReference type="FunFam" id="1.10.10.10:FF:000322">
    <property type="entry name" value="Probable disease resistance protein At1g63360"/>
    <property type="match status" value="1"/>
</dbReference>
<dbReference type="InterPro" id="IPR036388">
    <property type="entry name" value="WH-like_DNA-bd_sf"/>
</dbReference>
<keyword evidence="3" id="KW-0677">Repeat</keyword>
<feature type="coiled-coil region" evidence="8">
    <location>
        <begin position="40"/>
        <end position="91"/>
    </location>
</feature>
<evidence type="ECO:0000256" key="6">
    <source>
        <dbReference type="ARBA" id="ARBA00022840"/>
    </source>
</evidence>
<feature type="domain" description="NB-ARC" evidence="9">
    <location>
        <begin position="163"/>
        <end position="328"/>
    </location>
</feature>
<protein>
    <submittedName>
        <fullName evidence="14">Uncharacterized protein</fullName>
    </submittedName>
</protein>
<dbReference type="GO" id="GO:0002758">
    <property type="term" value="P:innate immune response-activating signaling pathway"/>
    <property type="evidence" value="ECO:0007669"/>
    <property type="project" value="UniProtKB-ARBA"/>
</dbReference>
<dbReference type="SUPFAM" id="SSF52058">
    <property type="entry name" value="L domain-like"/>
    <property type="match status" value="2"/>
</dbReference>
<dbReference type="Gene3D" id="1.10.10.10">
    <property type="entry name" value="Winged helix-like DNA-binding domain superfamily/Winged helix DNA-binding domain"/>
    <property type="match status" value="1"/>
</dbReference>
<dbReference type="Pfam" id="PF00560">
    <property type="entry name" value="LRR_1"/>
    <property type="match status" value="2"/>
</dbReference>
<dbReference type="PANTHER" id="PTHR36766">
    <property type="entry name" value="PLANT BROAD-SPECTRUM MILDEW RESISTANCE PROTEIN RPW8"/>
    <property type="match status" value="1"/>
</dbReference>